<sequence>MEWPSISSITSVSNALVSSTLIIVMVHTNIIISTIFTLTLIVINYNTAYTVIHLYILSCVFDVNIIVTLFVGFSFINFISNYITTLRNKRLKNKLNYEKSYG</sequence>
<protein>
    <submittedName>
        <fullName evidence="2">SWPV1-091</fullName>
    </submittedName>
</protein>
<evidence type="ECO:0000313" key="2">
    <source>
        <dbReference type="EMBL" id="ARF02694.1"/>
    </source>
</evidence>
<evidence type="ECO:0000256" key="1">
    <source>
        <dbReference type="SAM" id="Phobius"/>
    </source>
</evidence>
<proteinExistence type="predicted"/>
<reference evidence="2 3" key="1">
    <citation type="journal article" date="2017" name="BMC Genomics">
        <title>Genomic characterization of two novel pathogenic avipoxviruses isolated from pacific shearwaters (Ardenna spp.).</title>
        <authorList>
            <person name="Sarker S."/>
            <person name="Das S."/>
            <person name="Lavers J.L."/>
            <person name="Hutton I."/>
            <person name="Helbig K."/>
            <person name="Imbery J."/>
            <person name="Upton C."/>
            <person name="Raidal S.R."/>
        </authorList>
    </citation>
    <scope>NUCLEOTIDE SEQUENCE [LARGE SCALE GENOMIC DNA]</scope>
    <source>
        <strain evidence="2 3">SWPV-1</strain>
    </source>
</reference>
<keyword evidence="1" id="KW-0812">Transmembrane</keyword>
<dbReference type="Proteomes" id="UP000315116">
    <property type="component" value="Segment"/>
</dbReference>
<accession>A0A1V0S7U0</accession>
<keyword evidence="1" id="KW-0472">Membrane</keyword>
<organism evidence="2 3">
    <name type="scientific">Shearwaterpox virus</name>
    <dbReference type="NCBI Taxonomy" id="1974596"/>
    <lineage>
        <taxon>Viruses</taxon>
        <taxon>Varidnaviria</taxon>
        <taxon>Bamfordvirae</taxon>
        <taxon>Nucleocytoviricota</taxon>
        <taxon>Pokkesviricetes</taxon>
        <taxon>Chitovirales</taxon>
        <taxon>Poxviridae</taxon>
        <taxon>Chordopoxvirinae</taxon>
        <taxon>Avipoxvirus</taxon>
        <taxon>Avipoxvirus canarypox</taxon>
        <taxon>Canarypox virus</taxon>
    </lineage>
</organism>
<dbReference type="EMBL" id="KX857216">
    <property type="protein sequence ID" value="ARF02694.1"/>
    <property type="molecule type" value="Genomic_DNA"/>
</dbReference>
<name>A0A1V0S7U0_CNPV</name>
<evidence type="ECO:0000313" key="3">
    <source>
        <dbReference type="Proteomes" id="UP000315116"/>
    </source>
</evidence>
<feature type="transmembrane region" description="Helical" evidence="1">
    <location>
        <begin position="55"/>
        <end position="84"/>
    </location>
</feature>
<gene>
    <name evidence="2" type="primary">SWPV1-091</name>
</gene>
<keyword evidence="1" id="KW-1133">Transmembrane helix</keyword>
<feature type="transmembrane region" description="Helical" evidence="1">
    <location>
        <begin position="21"/>
        <end position="43"/>
    </location>
</feature>